<dbReference type="GO" id="GO:0006508">
    <property type="term" value="P:proteolysis"/>
    <property type="evidence" value="ECO:0007669"/>
    <property type="project" value="UniProtKB-KW"/>
</dbReference>
<dbReference type="Pfam" id="PF02902">
    <property type="entry name" value="Peptidase_C48"/>
    <property type="match status" value="1"/>
</dbReference>
<organism evidence="4 5">
    <name type="scientific">Cotonvirus japonicus</name>
    <dbReference type="NCBI Taxonomy" id="2811091"/>
    <lineage>
        <taxon>Viruses</taxon>
        <taxon>Varidnaviria</taxon>
        <taxon>Bamfordvirae</taxon>
        <taxon>Nucleocytoviricota</taxon>
        <taxon>Megaviricetes</taxon>
        <taxon>Imitervirales</taxon>
        <taxon>Mimiviridae</taxon>
        <taxon>Megamimivirinae</taxon>
        <taxon>Cotonvirus</taxon>
        <taxon>Cotonvirus japonicum</taxon>
    </lineage>
</organism>
<dbReference type="GO" id="GO:0008233">
    <property type="term" value="F:peptidase activity"/>
    <property type="evidence" value="ECO:0007669"/>
    <property type="project" value="UniProtKB-KW"/>
</dbReference>
<evidence type="ECO:0000313" key="4">
    <source>
        <dbReference type="EMBL" id="BCS83220.1"/>
    </source>
</evidence>
<sequence>MNNCAPGGYDNKNKTCFSLQQLIEMAKAYNRYVSKTKLNPQKNYNFGKAGLIDIKSDKKYLLSQFKDRFDKVCRGNEICLTQQAFMNEIVGDMYQEISTETFRVEGPDKSQEWLSSKDIDGIMKQYEKIYPNFKFLGAVPSNCDEVSICSLYNLNFDKFFNEGINYLGIIFNHDKFGQPGSHWVSMFIDINNGKLYYCDSSGSLPIGNINKIIKLFSNYYKKKTNEDIIYKHNKKSYQKDGSECGVYSCNFIIRMLSGETFENIINNPLTFQEINSCRNVYFRNETSKFSKNKLCDP</sequence>
<evidence type="ECO:0000313" key="5">
    <source>
        <dbReference type="Proteomes" id="UP001321479"/>
    </source>
</evidence>
<dbReference type="SUPFAM" id="SSF54001">
    <property type="entry name" value="Cysteine proteinases"/>
    <property type="match status" value="1"/>
</dbReference>
<name>A0ABM7NSS1_9VIRU</name>
<dbReference type="RefSeq" id="YP_010841828.1">
    <property type="nucleotide sequence ID" value="NC_079139.1"/>
</dbReference>
<dbReference type="Proteomes" id="UP001321479">
    <property type="component" value="Segment"/>
</dbReference>
<keyword evidence="5" id="KW-1185">Reference proteome</keyword>
<evidence type="ECO:0000256" key="2">
    <source>
        <dbReference type="ARBA" id="ARBA00022801"/>
    </source>
</evidence>
<dbReference type="EMBL" id="AP024483">
    <property type="protein sequence ID" value="BCS83220.1"/>
    <property type="molecule type" value="Genomic_DNA"/>
</dbReference>
<dbReference type="InterPro" id="IPR003653">
    <property type="entry name" value="Peptidase_C48_C"/>
</dbReference>
<dbReference type="InterPro" id="IPR038765">
    <property type="entry name" value="Papain-like_cys_pep_sf"/>
</dbReference>
<protein>
    <submittedName>
        <fullName evidence="4">Thiol protease</fullName>
    </submittedName>
</protein>
<evidence type="ECO:0000256" key="1">
    <source>
        <dbReference type="ARBA" id="ARBA00022670"/>
    </source>
</evidence>
<reference evidence="4 5" key="1">
    <citation type="submission" date="2021-02" db="EMBL/GenBank/DDBJ databases">
        <title>Cotonvirus japonicus, which uses Golgi apparatus of host cells for its virion factory, phylogenetically links tailed tupanvirus and icosahedral mimivirus.</title>
        <authorList>
            <person name="Takahashi H."/>
            <person name="Fukaya S."/>
            <person name="Song C."/>
            <person name="Murata K."/>
            <person name="Takemura M."/>
        </authorList>
    </citation>
    <scope>NUCLEOTIDE SEQUENCE [LARGE SCALE GENOMIC DNA]</scope>
</reference>
<dbReference type="GeneID" id="80558425"/>
<keyword evidence="2" id="KW-0378">Hydrolase</keyword>
<feature type="domain" description="Ubiquitin-like protease family profile" evidence="3">
    <location>
        <begin position="165"/>
        <end position="275"/>
    </location>
</feature>
<proteinExistence type="predicted"/>
<dbReference type="Gene3D" id="3.40.395.10">
    <property type="entry name" value="Adenoviral Proteinase, Chain A"/>
    <property type="match status" value="1"/>
</dbReference>
<accession>A0ABM7NSS1</accession>
<keyword evidence="1 4" id="KW-0645">Protease</keyword>
<evidence type="ECO:0000259" key="3">
    <source>
        <dbReference type="Pfam" id="PF02902"/>
    </source>
</evidence>